<accession>A0AAE9Z0N9</accession>
<keyword evidence="1" id="KW-0732">Signal</keyword>
<dbReference type="SUPFAM" id="SSF52833">
    <property type="entry name" value="Thioredoxin-like"/>
    <property type="match status" value="1"/>
</dbReference>
<feature type="chain" id="PRO_5042119261" evidence="1">
    <location>
        <begin position="22"/>
        <end position="150"/>
    </location>
</feature>
<proteinExistence type="predicted"/>
<organism evidence="2 3">
    <name type="scientific">Thalassomonas viridans</name>
    <dbReference type="NCBI Taxonomy" id="137584"/>
    <lineage>
        <taxon>Bacteria</taxon>
        <taxon>Pseudomonadati</taxon>
        <taxon>Pseudomonadota</taxon>
        <taxon>Gammaproteobacteria</taxon>
        <taxon>Alteromonadales</taxon>
        <taxon>Colwelliaceae</taxon>
        <taxon>Thalassomonas</taxon>
    </lineage>
</organism>
<dbReference type="RefSeq" id="WP_044841975.1">
    <property type="nucleotide sequence ID" value="NZ_CP059733.1"/>
</dbReference>
<sequence>MNFRQLLISFLCLFSISITSAAEYNFTPRERDAHKVKNFSPQVYLFNQKGELIHYSNRFFPALKKAFANTEPVTNADKLKKNLLSLTQAPQDFNDYDFTLFFLAYDESIGPCPPCRKQEKIIEKIKDKMKDKKINHHIVNIIQETYYIDD</sequence>
<dbReference type="InterPro" id="IPR036249">
    <property type="entry name" value="Thioredoxin-like_sf"/>
</dbReference>
<dbReference type="Proteomes" id="UP000032352">
    <property type="component" value="Chromosome"/>
</dbReference>
<evidence type="ECO:0000313" key="2">
    <source>
        <dbReference type="EMBL" id="WDE04398.1"/>
    </source>
</evidence>
<dbReference type="EMBL" id="CP059733">
    <property type="protein sequence ID" value="WDE04398.1"/>
    <property type="molecule type" value="Genomic_DNA"/>
</dbReference>
<reference evidence="2 3" key="1">
    <citation type="journal article" date="2015" name="Genome Announc.">
        <title>Draft Genome Sequences of Marine Isolates of Thalassomonas viridans and Thalassomonas actiniarum.</title>
        <authorList>
            <person name="Olonade I."/>
            <person name="van Zyl L.J."/>
            <person name="Trindade M."/>
        </authorList>
    </citation>
    <scope>NUCLEOTIDE SEQUENCE [LARGE SCALE GENOMIC DNA]</scope>
    <source>
        <strain evidence="2 3">XOM25</strain>
    </source>
</reference>
<dbReference type="AlphaFoldDB" id="A0AAE9Z0N9"/>
<keyword evidence="3" id="KW-1185">Reference proteome</keyword>
<reference evidence="2 3" key="2">
    <citation type="journal article" date="2022" name="Mar. Drugs">
        <title>Bioassay-Guided Fractionation Leads to the Detection of Cholic Acid Generated by the Rare Thalassomonas sp.</title>
        <authorList>
            <person name="Pheiffer F."/>
            <person name="Schneider Y.K."/>
            <person name="Hansen E.H."/>
            <person name="Andersen J.H."/>
            <person name="Isaksson J."/>
            <person name="Busche T."/>
            <person name="R C."/>
            <person name="Kalinowski J."/>
            <person name="Zyl L.V."/>
            <person name="Trindade M."/>
        </authorList>
    </citation>
    <scope>NUCLEOTIDE SEQUENCE [LARGE SCALE GENOMIC DNA]</scope>
    <source>
        <strain evidence="2 3">XOM25</strain>
    </source>
</reference>
<name>A0AAE9Z0N9_9GAMM</name>
<gene>
    <name evidence="2" type="ORF">SG34_024140</name>
</gene>
<evidence type="ECO:0000313" key="3">
    <source>
        <dbReference type="Proteomes" id="UP000032352"/>
    </source>
</evidence>
<evidence type="ECO:0000256" key="1">
    <source>
        <dbReference type="SAM" id="SignalP"/>
    </source>
</evidence>
<feature type="signal peptide" evidence="1">
    <location>
        <begin position="1"/>
        <end position="21"/>
    </location>
</feature>
<dbReference type="KEGG" id="tvd:SG34_024140"/>
<protein>
    <submittedName>
        <fullName evidence="2">Uncharacterized protein</fullName>
    </submittedName>
</protein>